<name>A0A1M6K585_PARC5</name>
<dbReference type="Proteomes" id="UP000184465">
    <property type="component" value="Unassembled WGS sequence"/>
</dbReference>
<keyword evidence="3" id="KW-1185">Reference proteome</keyword>
<accession>A0A1M6K585</accession>
<dbReference type="EMBL" id="FRAG01000002">
    <property type="protein sequence ID" value="SHJ54136.1"/>
    <property type="molecule type" value="Genomic_DNA"/>
</dbReference>
<dbReference type="AlphaFoldDB" id="A0A1M6K585"/>
<keyword evidence="1" id="KW-0472">Membrane</keyword>
<dbReference type="RefSeq" id="WP_073146584.1">
    <property type="nucleotide sequence ID" value="NZ_FRAG01000002.1"/>
</dbReference>
<reference evidence="2 3" key="1">
    <citation type="submission" date="2016-11" db="EMBL/GenBank/DDBJ databases">
        <authorList>
            <person name="Jaros S."/>
            <person name="Januszkiewicz K."/>
            <person name="Wedrychowicz H."/>
        </authorList>
    </citation>
    <scope>NUCLEOTIDE SEQUENCE [LARGE SCALE GENOMIC DNA]</scope>
    <source>
        <strain evidence="2 3">DSM 15212</strain>
    </source>
</reference>
<keyword evidence="1" id="KW-0812">Transmembrane</keyword>
<evidence type="ECO:0000313" key="3">
    <source>
        <dbReference type="Proteomes" id="UP000184465"/>
    </source>
</evidence>
<feature type="transmembrane region" description="Helical" evidence="1">
    <location>
        <begin position="12"/>
        <end position="33"/>
    </location>
</feature>
<gene>
    <name evidence="2" type="ORF">SAMN02745912_00269</name>
</gene>
<evidence type="ECO:0000313" key="2">
    <source>
        <dbReference type="EMBL" id="SHJ54136.1"/>
    </source>
</evidence>
<feature type="transmembrane region" description="Helical" evidence="1">
    <location>
        <begin position="53"/>
        <end position="71"/>
    </location>
</feature>
<evidence type="ECO:0000256" key="1">
    <source>
        <dbReference type="SAM" id="Phobius"/>
    </source>
</evidence>
<organism evidence="2 3">
    <name type="scientific">Paramaledivibacter caminithermalis (strain DSM 15212 / CIP 107654 / DViRD3)</name>
    <name type="common">Clostridium caminithermale</name>
    <dbReference type="NCBI Taxonomy" id="1121301"/>
    <lineage>
        <taxon>Bacteria</taxon>
        <taxon>Bacillati</taxon>
        <taxon>Bacillota</taxon>
        <taxon>Clostridia</taxon>
        <taxon>Peptostreptococcales</taxon>
        <taxon>Caminicellaceae</taxon>
        <taxon>Paramaledivibacter</taxon>
    </lineage>
</organism>
<proteinExistence type="predicted"/>
<sequence>MKVISKAMIKALKPLAFIVSSVYVLIICLGNYGGSIEFIANVLDMYTVEMFELILFYYLLISCGQLLIELIKEIKSIYISKKLGNKLIS</sequence>
<keyword evidence="1" id="KW-1133">Transmembrane helix</keyword>
<dbReference type="STRING" id="1121301.SAMN02745912_00269"/>
<protein>
    <submittedName>
        <fullName evidence="2">Uncharacterized protein</fullName>
    </submittedName>
</protein>